<accession>A0A846YX16</accession>
<keyword evidence="3" id="KW-0238">DNA-binding</keyword>
<feature type="compositionally biased region" description="Pro residues" evidence="5">
    <location>
        <begin position="527"/>
        <end position="555"/>
    </location>
</feature>
<name>A0A846YX16_9ACTN</name>
<evidence type="ECO:0000256" key="4">
    <source>
        <dbReference type="ARBA" id="ARBA00023163"/>
    </source>
</evidence>
<evidence type="ECO:0000313" key="6">
    <source>
        <dbReference type="EMBL" id="NKZ02746.1"/>
    </source>
</evidence>
<dbReference type="SUPFAM" id="SSF88946">
    <property type="entry name" value="Sigma2 domain of RNA polymerase sigma factors"/>
    <property type="match status" value="1"/>
</dbReference>
<gene>
    <name evidence="6" type="ORF">HGB48_03085</name>
</gene>
<dbReference type="InterPro" id="IPR039425">
    <property type="entry name" value="RNA_pol_sigma-70-like"/>
</dbReference>
<keyword evidence="4" id="KW-0804">Transcription</keyword>
<evidence type="ECO:0000256" key="1">
    <source>
        <dbReference type="ARBA" id="ARBA00023015"/>
    </source>
</evidence>
<feature type="compositionally biased region" description="Low complexity" evidence="5">
    <location>
        <begin position="573"/>
        <end position="586"/>
    </location>
</feature>
<dbReference type="Proteomes" id="UP000579250">
    <property type="component" value="Unassembled WGS sequence"/>
</dbReference>
<keyword evidence="2" id="KW-0731">Sigma factor</keyword>
<dbReference type="PANTHER" id="PTHR43133:SF8">
    <property type="entry name" value="RNA POLYMERASE SIGMA FACTOR HI_1459-RELATED"/>
    <property type="match status" value="1"/>
</dbReference>
<evidence type="ECO:0000256" key="3">
    <source>
        <dbReference type="ARBA" id="ARBA00023125"/>
    </source>
</evidence>
<dbReference type="GO" id="GO:0003677">
    <property type="term" value="F:DNA binding"/>
    <property type="evidence" value="ECO:0007669"/>
    <property type="project" value="UniProtKB-KW"/>
</dbReference>
<reference evidence="6 7" key="1">
    <citation type="submission" date="2020-04" db="EMBL/GenBank/DDBJ databases">
        <title>MicrobeNet Type strains.</title>
        <authorList>
            <person name="Nicholson A.C."/>
        </authorList>
    </citation>
    <scope>NUCLEOTIDE SEQUENCE [LARGE SCALE GENOMIC DNA]</scope>
    <source>
        <strain evidence="6 7">ATCC BAA-277</strain>
    </source>
</reference>
<dbReference type="GO" id="GO:0006352">
    <property type="term" value="P:DNA-templated transcription initiation"/>
    <property type="evidence" value="ECO:0007669"/>
    <property type="project" value="InterPro"/>
</dbReference>
<feature type="region of interest" description="Disordered" evidence="5">
    <location>
        <begin position="496"/>
        <end position="586"/>
    </location>
</feature>
<proteinExistence type="predicted"/>
<organism evidence="6 7">
    <name type="scientific">Actinomadura latina</name>
    <dbReference type="NCBI Taxonomy" id="163603"/>
    <lineage>
        <taxon>Bacteria</taxon>
        <taxon>Bacillati</taxon>
        <taxon>Actinomycetota</taxon>
        <taxon>Actinomycetes</taxon>
        <taxon>Streptosporangiales</taxon>
        <taxon>Thermomonosporaceae</taxon>
        <taxon>Actinomadura</taxon>
    </lineage>
</organism>
<feature type="compositionally biased region" description="Low complexity" evidence="5">
    <location>
        <begin position="509"/>
        <end position="526"/>
    </location>
</feature>
<dbReference type="AlphaFoldDB" id="A0A846YX16"/>
<comment type="caution">
    <text evidence="6">The sequence shown here is derived from an EMBL/GenBank/DDBJ whole genome shotgun (WGS) entry which is preliminary data.</text>
</comment>
<evidence type="ECO:0000313" key="7">
    <source>
        <dbReference type="Proteomes" id="UP000579250"/>
    </source>
</evidence>
<evidence type="ECO:0008006" key="8">
    <source>
        <dbReference type="Google" id="ProtNLM"/>
    </source>
</evidence>
<dbReference type="EMBL" id="JAAXPI010000002">
    <property type="protein sequence ID" value="NKZ02746.1"/>
    <property type="molecule type" value="Genomic_DNA"/>
</dbReference>
<dbReference type="Gene3D" id="1.10.1740.10">
    <property type="match status" value="1"/>
</dbReference>
<keyword evidence="7" id="KW-1185">Reference proteome</keyword>
<sequence>MNDHLLVEALRERDPGATAAVYDAHAQRLYAYCWFRLQCRDTAQVALRDTFIVAEAHIGKLRDPDRFTSWLYAIARLECERRLPPRTKAPDVPVASHDQEDVDQRITAWHAVLALRPLSREVLELGIRRRLSVPDLAAVFGLSLREAEEVLDLAHSELEEALTAVILAHQGPYDCTERAMLLRERSGGLAPDLSAQLMEHAEACSVCGAFRPRSVSAKKVYGLLPDPPPAAELRLRVMSCFLDPELVGYRLFVATRVTEFTPDGFPLQAVRPGRRARPGGRCSWFCRLRKAPPATQEAGIRAQVVRAAMVLTVVALLSGGGVASMYGLLGTSRRPAGTTADPRPTVIPGVSRAPEIGRLSEAPPAGPGTLEAAPVSATFPLGARASSAPATALPAPPPVPVSATEPTAGTGVLSVSPLFLDLAGGSDGSVELRAEGGPLAWRATAQGAVRVEPSSGRLQAGQAITVRVHVSRRPDAHGEGTITFQPGAAHVRVTWRQGAPPVPGPSPTPTDSGPATPSAPPGTQRPGSPPPAPPETQRPGNPRPSPSQPSTPMPSPTSSNAPEPTPSPTERLSVSTSPAVSPTSTA</sequence>
<dbReference type="GO" id="GO:0016987">
    <property type="term" value="F:sigma factor activity"/>
    <property type="evidence" value="ECO:0007669"/>
    <property type="project" value="UniProtKB-KW"/>
</dbReference>
<keyword evidence="1" id="KW-0805">Transcription regulation</keyword>
<evidence type="ECO:0000256" key="2">
    <source>
        <dbReference type="ARBA" id="ARBA00023082"/>
    </source>
</evidence>
<dbReference type="InterPro" id="IPR013325">
    <property type="entry name" value="RNA_pol_sigma_r2"/>
</dbReference>
<dbReference type="PANTHER" id="PTHR43133">
    <property type="entry name" value="RNA POLYMERASE ECF-TYPE SIGMA FACTO"/>
    <property type="match status" value="1"/>
</dbReference>
<evidence type="ECO:0000256" key="5">
    <source>
        <dbReference type="SAM" id="MobiDB-lite"/>
    </source>
</evidence>
<dbReference type="RefSeq" id="WP_067629042.1">
    <property type="nucleotide sequence ID" value="NZ_JAAXPI010000002.1"/>
</dbReference>
<protein>
    <recommendedName>
        <fullName evidence="8">Sigma-70 family RNA polymerase sigma factor</fullName>
    </recommendedName>
</protein>